<proteinExistence type="predicted"/>
<feature type="transmembrane region" description="Helical" evidence="1">
    <location>
        <begin position="35"/>
        <end position="56"/>
    </location>
</feature>
<keyword evidence="1" id="KW-1133">Transmembrane helix</keyword>
<keyword evidence="1" id="KW-0472">Membrane</keyword>
<accession>A0A931D4E5</accession>
<organism evidence="2 3">
    <name type="scientific">Pseudomonas chaetocerotis</name>
    <dbReference type="NCBI Taxonomy" id="2758695"/>
    <lineage>
        <taxon>Bacteria</taxon>
        <taxon>Pseudomonadati</taxon>
        <taxon>Pseudomonadota</taxon>
        <taxon>Gammaproteobacteria</taxon>
        <taxon>Pseudomonadales</taxon>
        <taxon>Pseudomonadaceae</taxon>
        <taxon>Pseudomonas</taxon>
    </lineage>
</organism>
<evidence type="ECO:0000256" key="1">
    <source>
        <dbReference type="SAM" id="Phobius"/>
    </source>
</evidence>
<comment type="caution">
    <text evidence="2">The sequence shown here is derived from an EMBL/GenBank/DDBJ whole genome shotgun (WGS) entry which is preliminary data.</text>
</comment>
<gene>
    <name evidence="2" type="ORF">H3221_20155</name>
</gene>
<evidence type="ECO:0000313" key="2">
    <source>
        <dbReference type="EMBL" id="MBG0837434.1"/>
    </source>
</evidence>
<sequence length="77" mass="8244">MRAFALAALLYLLAGLLIGLWLGPILLMSGRLELAAIAWAALPAWLLVGLFSYIAWADKAGRNHQAVSAALNRGNNQ</sequence>
<protein>
    <submittedName>
        <fullName evidence="2">Uncharacterized protein</fullName>
    </submittedName>
</protein>
<dbReference type="RefSeq" id="WP_196476468.1">
    <property type="nucleotide sequence ID" value="NZ_JACFYX020000009.1"/>
</dbReference>
<dbReference type="AlphaFoldDB" id="A0A931D4E5"/>
<name>A0A931D4E5_9PSED</name>
<dbReference type="Proteomes" id="UP000596932">
    <property type="component" value="Unassembled WGS sequence"/>
</dbReference>
<reference evidence="2" key="1">
    <citation type="submission" date="2020-07" db="EMBL/GenBank/DDBJ databases">
        <title>Pseudomonas chaetoceroseae sp. nov., a new member of the Pseudomonas oleovorans group isolated from a culture of Chaetoceros calcitrans.</title>
        <authorList>
            <person name="Girard L."/>
            <person name="Lood C."/>
            <person name="De Mot R."/>
            <person name="Baudart J."/>
        </authorList>
    </citation>
    <scope>NUCLEOTIDE SEQUENCE</scope>
    <source>
        <strain evidence="2">536</strain>
    </source>
</reference>
<keyword evidence="1" id="KW-0812">Transmembrane</keyword>
<evidence type="ECO:0000313" key="3">
    <source>
        <dbReference type="Proteomes" id="UP000596932"/>
    </source>
</evidence>
<dbReference type="EMBL" id="JACFYX010000022">
    <property type="protein sequence ID" value="MBG0837434.1"/>
    <property type="molecule type" value="Genomic_DNA"/>
</dbReference>
<keyword evidence="3" id="KW-1185">Reference proteome</keyword>